<evidence type="ECO:0000256" key="2">
    <source>
        <dbReference type="SAM" id="SignalP"/>
    </source>
</evidence>
<evidence type="ECO:0000256" key="1">
    <source>
        <dbReference type="SAM" id="Phobius"/>
    </source>
</evidence>
<dbReference type="OrthoDB" id="4843372at2"/>
<gene>
    <name evidence="3" type="ORF">EDD26_0154</name>
</gene>
<keyword evidence="1" id="KW-1133">Transmembrane helix</keyword>
<evidence type="ECO:0000313" key="4">
    <source>
        <dbReference type="Proteomes" id="UP000275456"/>
    </source>
</evidence>
<dbReference type="AlphaFoldDB" id="A0A3N2API5"/>
<dbReference type="Proteomes" id="UP000275456">
    <property type="component" value="Unassembled WGS sequence"/>
</dbReference>
<feature type="transmembrane region" description="Helical" evidence="1">
    <location>
        <begin position="112"/>
        <end position="131"/>
    </location>
</feature>
<comment type="caution">
    <text evidence="3">The sequence shown here is derived from an EMBL/GenBank/DDBJ whole genome shotgun (WGS) entry which is preliminary data.</text>
</comment>
<organism evidence="3 4">
    <name type="scientific">Agrococcus jenensis</name>
    <dbReference type="NCBI Taxonomy" id="46353"/>
    <lineage>
        <taxon>Bacteria</taxon>
        <taxon>Bacillati</taxon>
        <taxon>Actinomycetota</taxon>
        <taxon>Actinomycetes</taxon>
        <taxon>Micrococcales</taxon>
        <taxon>Microbacteriaceae</taxon>
        <taxon>Agrococcus</taxon>
    </lineage>
</organism>
<keyword evidence="1" id="KW-0472">Membrane</keyword>
<dbReference type="RefSeq" id="WP_123695970.1">
    <property type="nucleotide sequence ID" value="NZ_RKHJ01000001.1"/>
</dbReference>
<accession>A0A3N2API5</accession>
<evidence type="ECO:0000313" key="3">
    <source>
        <dbReference type="EMBL" id="ROR64805.1"/>
    </source>
</evidence>
<proteinExistence type="predicted"/>
<feature type="transmembrane region" description="Helical" evidence="1">
    <location>
        <begin position="56"/>
        <end position="80"/>
    </location>
</feature>
<keyword evidence="4" id="KW-1185">Reference proteome</keyword>
<dbReference type="EMBL" id="RKHJ01000001">
    <property type="protein sequence ID" value="ROR64805.1"/>
    <property type="molecule type" value="Genomic_DNA"/>
</dbReference>
<feature type="chain" id="PRO_5018023824" evidence="2">
    <location>
        <begin position="27"/>
        <end position="151"/>
    </location>
</feature>
<feature type="transmembrane region" description="Helical" evidence="1">
    <location>
        <begin position="87"/>
        <end position="106"/>
    </location>
</feature>
<protein>
    <submittedName>
        <fullName evidence="3">Uncharacterized protein</fullName>
    </submittedName>
</protein>
<sequence>MRTTYRVLAYLICALVALQAASHAWASAGIALFLAEGGTVDFAAEGPPPFPEALGLMIHGMNGMYAIPIVALALLVVAFLAKIPGGVMRAAIVLVLVVLQVTLGLLGHELTALAFLHGVNAIALFGVAFWAGMRAGGRHAGVQARSTVGVA</sequence>
<name>A0A3N2API5_9MICO</name>
<feature type="signal peptide" evidence="2">
    <location>
        <begin position="1"/>
        <end position="26"/>
    </location>
</feature>
<keyword evidence="1" id="KW-0812">Transmembrane</keyword>
<reference evidence="3 4" key="1">
    <citation type="submission" date="2018-11" db="EMBL/GenBank/DDBJ databases">
        <title>Sequencing the genomes of 1000 actinobacteria strains.</title>
        <authorList>
            <person name="Klenk H.-P."/>
        </authorList>
    </citation>
    <scope>NUCLEOTIDE SEQUENCE [LARGE SCALE GENOMIC DNA]</scope>
    <source>
        <strain evidence="3 4">DSM 9580</strain>
    </source>
</reference>
<keyword evidence="2" id="KW-0732">Signal</keyword>